<evidence type="ECO:0000259" key="2">
    <source>
        <dbReference type="Pfam" id="PF12697"/>
    </source>
</evidence>
<organism evidence="3 4">
    <name type="scientific">Octadecabacter arcticus 238</name>
    <dbReference type="NCBI Taxonomy" id="391616"/>
    <lineage>
        <taxon>Bacteria</taxon>
        <taxon>Pseudomonadati</taxon>
        <taxon>Pseudomonadota</taxon>
        <taxon>Alphaproteobacteria</taxon>
        <taxon>Rhodobacterales</taxon>
        <taxon>Roseobacteraceae</taxon>
        <taxon>Octadecabacter</taxon>
    </lineage>
</organism>
<dbReference type="Gene3D" id="3.40.50.1820">
    <property type="entry name" value="alpha/beta hydrolase"/>
    <property type="match status" value="1"/>
</dbReference>
<evidence type="ECO:0000313" key="4">
    <source>
        <dbReference type="Proteomes" id="UP000004688"/>
    </source>
</evidence>
<evidence type="ECO:0000256" key="1">
    <source>
        <dbReference type="ARBA" id="ARBA00022801"/>
    </source>
</evidence>
<dbReference type="InterPro" id="IPR029058">
    <property type="entry name" value="AB_hydrolase_fold"/>
</dbReference>
<dbReference type="SUPFAM" id="SSF53474">
    <property type="entry name" value="alpha/beta-Hydrolases"/>
    <property type="match status" value="1"/>
</dbReference>
<dbReference type="STRING" id="391616.OA238_c33270"/>
<dbReference type="PANTHER" id="PTHR46118:SF4">
    <property type="entry name" value="PROTEIN ABHD11"/>
    <property type="match status" value="1"/>
</dbReference>
<dbReference type="KEGG" id="oar:OA238_c33270"/>
<protein>
    <submittedName>
        <fullName evidence="3">Alpha/beta hydrolase-like protein</fullName>
    </submittedName>
</protein>
<name>M9RNH8_9RHOB</name>
<keyword evidence="1 3" id="KW-0378">Hydrolase</keyword>
<dbReference type="InterPro" id="IPR000073">
    <property type="entry name" value="AB_hydrolase_1"/>
</dbReference>
<dbReference type="PANTHER" id="PTHR46118">
    <property type="entry name" value="PROTEIN ABHD11"/>
    <property type="match status" value="1"/>
</dbReference>
<dbReference type="GO" id="GO:0016787">
    <property type="term" value="F:hydrolase activity"/>
    <property type="evidence" value="ECO:0007669"/>
    <property type="project" value="UniProtKB-KW"/>
</dbReference>
<keyword evidence="4" id="KW-1185">Reference proteome</keyword>
<sequence length="264" mass="29176">MNTALACTLRPFNSQLFGLVKAMLNVLTHGDPSLPKILIAHGLFGSGRNWGVIAKRLSDQFHVICPDMRNHCASPWFDTQSYDDMADDLADLLDGPTFVVGHSMGGKAAMVMALKYPHLISKLVIADIAPVAYSHSQTQHIDAMRAVDLSGVERRSQAGENLDPEVRDFLLQSLDAKEKKWLLNLDVLAAEMPKIIGFPEVSGSFDGPTLFLSGGDSDYVTPEYRPVIKDLFPNARFAKIPEAGHWLHAQKPREFEATLRAFFS</sequence>
<accession>M9RNH8</accession>
<proteinExistence type="predicted"/>
<evidence type="ECO:0000313" key="3">
    <source>
        <dbReference type="EMBL" id="AGI73308.1"/>
    </source>
</evidence>
<dbReference type="EMBL" id="CP003742">
    <property type="protein sequence ID" value="AGI73308.1"/>
    <property type="molecule type" value="Genomic_DNA"/>
</dbReference>
<feature type="domain" description="AB hydrolase-1" evidence="2">
    <location>
        <begin position="37"/>
        <end position="257"/>
    </location>
</feature>
<dbReference type="eggNOG" id="COG1073">
    <property type="taxonomic scope" value="Bacteria"/>
</dbReference>
<dbReference type="Pfam" id="PF12697">
    <property type="entry name" value="Abhydrolase_6"/>
    <property type="match status" value="1"/>
</dbReference>
<reference evidence="3 4" key="1">
    <citation type="journal article" date="2013" name="PLoS ONE">
        <title>Poles Apart: Arctic and Antarctic Octadecabacter strains Share High Genome Plasticity and a New Type of Xanthorhodopsin.</title>
        <authorList>
            <person name="Vollmers J."/>
            <person name="Voget S."/>
            <person name="Dietrich S."/>
            <person name="Gollnow K."/>
            <person name="Smits M."/>
            <person name="Meyer K."/>
            <person name="Brinkhoff T."/>
            <person name="Simon M."/>
            <person name="Daniel R."/>
        </authorList>
    </citation>
    <scope>NUCLEOTIDE SEQUENCE [LARGE SCALE GENOMIC DNA]</scope>
    <source>
        <strain evidence="3 4">238</strain>
    </source>
</reference>
<dbReference type="Proteomes" id="UP000004688">
    <property type="component" value="Chromosome"/>
</dbReference>
<dbReference type="AlphaFoldDB" id="M9RNH8"/>
<dbReference type="HOGENOM" id="CLU_020336_53_1_5"/>
<gene>
    <name evidence="3" type="ORF">OA238_c33270</name>
</gene>